<dbReference type="Gene3D" id="3.30.460.10">
    <property type="entry name" value="Beta Polymerase, domain 2"/>
    <property type="match status" value="1"/>
</dbReference>
<organism evidence="1 2">
    <name type="scientific">Actinocatenispora comari</name>
    <dbReference type="NCBI Taxonomy" id="2807577"/>
    <lineage>
        <taxon>Bacteria</taxon>
        <taxon>Bacillati</taxon>
        <taxon>Actinomycetota</taxon>
        <taxon>Actinomycetes</taxon>
        <taxon>Micromonosporales</taxon>
        <taxon>Micromonosporaceae</taxon>
        <taxon>Actinocatenispora</taxon>
    </lineage>
</organism>
<dbReference type="RefSeq" id="WP_207125152.1">
    <property type="nucleotide sequence ID" value="NZ_BOPO01000045.1"/>
</dbReference>
<comment type="caution">
    <text evidence="1">The sequence shown here is derived from an EMBL/GenBank/DDBJ whole genome shotgun (WGS) entry which is preliminary data.</text>
</comment>
<keyword evidence="2" id="KW-1185">Reference proteome</keyword>
<accession>A0A8J4A9C2</accession>
<dbReference type="SUPFAM" id="SSF81301">
    <property type="entry name" value="Nucleotidyltransferase"/>
    <property type="match status" value="1"/>
</dbReference>
<evidence type="ECO:0000313" key="1">
    <source>
        <dbReference type="EMBL" id="GIL27401.1"/>
    </source>
</evidence>
<proteinExistence type="predicted"/>
<dbReference type="EMBL" id="BOPO01000045">
    <property type="protein sequence ID" value="GIL27401.1"/>
    <property type="molecule type" value="Genomic_DNA"/>
</dbReference>
<evidence type="ECO:0000313" key="2">
    <source>
        <dbReference type="Proteomes" id="UP000614996"/>
    </source>
</evidence>
<protein>
    <recommendedName>
        <fullName evidence="3">Nucleotidyltransferase domain-containing protein</fullName>
    </recommendedName>
</protein>
<dbReference type="AlphaFoldDB" id="A0A8J4A9C2"/>
<dbReference type="InterPro" id="IPR043519">
    <property type="entry name" value="NT_sf"/>
</dbReference>
<gene>
    <name evidence="1" type="ORF">NUM_26550</name>
</gene>
<name>A0A8J4A9C2_9ACTN</name>
<sequence>MTDPAQDRARGVALDAARIWQDAFGERLTAAYLLGSLAHGGYAPAASDIDLGVVLADAREGDRQRADDCATAVRERAGLYGKVSAFWASLPALRAGRDDGRFPALDRLDLADHGQLLLGVDVRATVARPGRTELLVDSGRFALSVLAVPEVVAEFHHPQRLVTDTVLFTKAVLFPVRFLHATAGDGAPAGNDVALDWYFAQPDPVSAPLVRLAASVRAGAPLDPDAALPLLAELRPLYRHYIDDRVERLRLAGAPDDLISGFGAWRDQLRG</sequence>
<evidence type="ECO:0008006" key="3">
    <source>
        <dbReference type="Google" id="ProtNLM"/>
    </source>
</evidence>
<dbReference type="Proteomes" id="UP000614996">
    <property type="component" value="Unassembled WGS sequence"/>
</dbReference>
<reference evidence="2" key="1">
    <citation type="journal article" date="2021" name="Int. J. Syst. Evol. Microbiol.">
        <title>Actinocatenispora comari sp. nov., an endophytic actinomycete isolated from aerial parts of Comarum salesowianum.</title>
        <authorList>
            <person name="Oyunbileg N."/>
            <person name="Iizaka Y."/>
            <person name="Hamada M."/>
            <person name="Davaapurev B.O."/>
            <person name="Fukumoto A."/>
            <person name="Tsetseg B."/>
            <person name="Kato F."/>
            <person name="Tamura T."/>
            <person name="Batkhuu J."/>
            <person name="Anzai Y."/>
        </authorList>
    </citation>
    <scope>NUCLEOTIDE SEQUENCE [LARGE SCALE GENOMIC DNA]</scope>
    <source>
        <strain evidence="2">NUM-2625</strain>
    </source>
</reference>